<gene>
    <name evidence="1" type="ORF">H3V53_28380</name>
</gene>
<sequence length="129" mass="14162">MDTIGLSQRIEEIELALAGTFPSPKAPAVSAWQEGATTYLTVSWVVGTGRDTTLDARCVASLKLPDAQIDRYAALDTNKRRIVQSRLKDLVRQHVDVMRAQPGAQDSCSVELEADDALFDVPDEPYETL</sequence>
<proteinExistence type="predicted"/>
<dbReference type="Proteomes" id="UP001386437">
    <property type="component" value="Unassembled WGS sequence"/>
</dbReference>
<comment type="caution">
    <text evidence="1">The sequence shown here is derived from an EMBL/GenBank/DDBJ whole genome shotgun (WGS) entry which is preliminary data.</text>
</comment>
<dbReference type="RefSeq" id="WP_336600796.1">
    <property type="nucleotide sequence ID" value="NZ_JACFYJ010000062.1"/>
</dbReference>
<evidence type="ECO:0000313" key="2">
    <source>
        <dbReference type="Proteomes" id="UP001386437"/>
    </source>
</evidence>
<dbReference type="EMBL" id="JACFYJ010000062">
    <property type="protein sequence ID" value="MEI6000958.1"/>
    <property type="molecule type" value="Genomic_DNA"/>
</dbReference>
<dbReference type="Pfam" id="PF11226">
    <property type="entry name" value="DUF3022"/>
    <property type="match status" value="1"/>
</dbReference>
<evidence type="ECO:0000313" key="1">
    <source>
        <dbReference type="EMBL" id="MEI6000958.1"/>
    </source>
</evidence>
<protein>
    <submittedName>
        <fullName evidence="1">DUF3022 domain-containing protein</fullName>
    </submittedName>
</protein>
<accession>A0ABU8J026</accession>
<dbReference type="InterPro" id="IPR021389">
    <property type="entry name" value="DUF3022"/>
</dbReference>
<keyword evidence="2" id="KW-1185">Reference proteome</keyword>
<reference evidence="1 2" key="1">
    <citation type="journal article" date="2022" name="Arch. Microbiol.">
        <title>Paraburkholderia bengalensis sp. nov. isolated from roots of Oryza sativa, IR64.</title>
        <authorList>
            <person name="Nag P."/>
            <person name="Mondal N."/>
            <person name="Sarkar J."/>
            <person name="Das S."/>
        </authorList>
    </citation>
    <scope>NUCLEOTIDE SEQUENCE [LARGE SCALE GENOMIC DNA]</scope>
    <source>
        <strain evidence="1 2">IR64_4_BI</strain>
    </source>
</reference>
<organism evidence="1 2">
    <name type="scientific">Paraburkholderia bengalensis</name>
    <dbReference type="NCBI Taxonomy" id="2747562"/>
    <lineage>
        <taxon>Bacteria</taxon>
        <taxon>Pseudomonadati</taxon>
        <taxon>Pseudomonadota</taxon>
        <taxon>Betaproteobacteria</taxon>
        <taxon>Burkholderiales</taxon>
        <taxon>Burkholderiaceae</taxon>
        <taxon>Paraburkholderia</taxon>
    </lineage>
</organism>
<name>A0ABU8J026_9BURK</name>